<reference evidence="2 3" key="1">
    <citation type="submission" date="2017-05" db="EMBL/GenBank/DDBJ databases">
        <authorList>
            <person name="Varghese N."/>
            <person name="Submissions S."/>
        </authorList>
    </citation>
    <scope>NUCLEOTIDE SEQUENCE [LARGE SCALE GENOMIC DNA]</scope>
    <source>
        <strain evidence="2 3">DSM 28214</strain>
    </source>
</reference>
<dbReference type="Proteomes" id="UP001157960">
    <property type="component" value="Unassembled WGS sequence"/>
</dbReference>
<protein>
    <recommendedName>
        <fullName evidence="1">DUF6046 domain-containing protein</fullName>
    </recommendedName>
</protein>
<dbReference type="InterPro" id="IPR046109">
    <property type="entry name" value="DUF6046"/>
</dbReference>
<evidence type="ECO:0000313" key="3">
    <source>
        <dbReference type="Proteomes" id="UP001157960"/>
    </source>
</evidence>
<feature type="domain" description="DUF6046" evidence="1">
    <location>
        <begin position="92"/>
        <end position="217"/>
    </location>
</feature>
<sequence length="238" mass="27399">MNLTNENILISSLVKNKVIQQIPRQEIVENELSKHVTPPINIIPINSHNSELYSGKNYNDVELWMNDKAKAETAQFFPLSFKNPENNDWYLLPWEPMISIEANIILKSQSVASAQKNFSGTIKDRWAQDDYSITITGAFYGQKMRGSYVECYPREDMEKLRDLFLAAEAIQVKCEFLQIYGINKIAIKSMDFPFTKGEYVQAYEIKALSDFDWDLNFTPNKKNTLIVGTLSGDFDRTN</sequence>
<evidence type="ECO:0000259" key="1">
    <source>
        <dbReference type="Pfam" id="PF19512"/>
    </source>
</evidence>
<comment type="caution">
    <text evidence="2">The sequence shown here is derived from an EMBL/GenBank/DDBJ whole genome shotgun (WGS) entry which is preliminary data.</text>
</comment>
<gene>
    <name evidence="2" type="ORF">SAMN06264346_10219</name>
</gene>
<name>A0ABY1NGG7_9FLAO</name>
<dbReference type="Pfam" id="PF19512">
    <property type="entry name" value="DUF6046"/>
    <property type="match status" value="1"/>
</dbReference>
<keyword evidence="3" id="KW-1185">Reference proteome</keyword>
<proteinExistence type="predicted"/>
<organism evidence="2 3">
    <name type="scientific">Chryseobacterium profundimaris</name>
    <dbReference type="NCBI Taxonomy" id="1387275"/>
    <lineage>
        <taxon>Bacteria</taxon>
        <taxon>Pseudomonadati</taxon>
        <taxon>Bacteroidota</taxon>
        <taxon>Flavobacteriia</taxon>
        <taxon>Flavobacteriales</taxon>
        <taxon>Weeksellaceae</taxon>
        <taxon>Chryseobacterium group</taxon>
        <taxon>Chryseobacterium</taxon>
    </lineage>
</organism>
<accession>A0ABY1NGG7</accession>
<dbReference type="EMBL" id="FXTZ01000002">
    <property type="protein sequence ID" value="SMP09028.1"/>
    <property type="molecule type" value="Genomic_DNA"/>
</dbReference>
<evidence type="ECO:0000313" key="2">
    <source>
        <dbReference type="EMBL" id="SMP09028.1"/>
    </source>
</evidence>